<dbReference type="OrthoDB" id="9801856at2"/>
<comment type="caution">
    <text evidence="5">The sequence shown here is derived from an EMBL/GenBank/DDBJ whole genome shotgun (WGS) entry which is preliminary data.</text>
</comment>
<dbReference type="PROSITE" id="PS51770">
    <property type="entry name" value="HOTDOG_ACOT"/>
    <property type="match status" value="1"/>
</dbReference>
<dbReference type="Pfam" id="PF03061">
    <property type="entry name" value="4HBT"/>
    <property type="match status" value="1"/>
</dbReference>
<dbReference type="PANTHER" id="PTHR11049">
    <property type="entry name" value="ACYL COENZYME A THIOESTER HYDROLASE"/>
    <property type="match status" value="1"/>
</dbReference>
<proteinExistence type="inferred from homology"/>
<reference evidence="5 6" key="1">
    <citation type="submission" date="2019-06" db="EMBL/GenBank/DDBJ databases">
        <title>Whole genome shotgun sequence of Acetobacter peroxydans NBRC 13755.</title>
        <authorList>
            <person name="Hosoyama A."/>
            <person name="Uohara A."/>
            <person name="Ohji S."/>
            <person name="Ichikawa N."/>
        </authorList>
    </citation>
    <scope>NUCLEOTIDE SEQUENCE [LARGE SCALE GENOMIC DNA]</scope>
    <source>
        <strain evidence="5 6">NBRC 13755</strain>
    </source>
</reference>
<dbReference type="Proteomes" id="UP000317730">
    <property type="component" value="Unassembled WGS sequence"/>
</dbReference>
<dbReference type="GO" id="GO:0009062">
    <property type="term" value="P:fatty acid catabolic process"/>
    <property type="evidence" value="ECO:0007669"/>
    <property type="project" value="TreeGrafter"/>
</dbReference>
<name>A0A4Y3TUF7_9PROT</name>
<evidence type="ECO:0000313" key="5">
    <source>
        <dbReference type="EMBL" id="GEB86066.1"/>
    </source>
</evidence>
<dbReference type="PANTHER" id="PTHR11049:SF5">
    <property type="entry name" value="ACYL-COA THIOESTER HYDROLASE YCIA"/>
    <property type="match status" value="1"/>
</dbReference>
<dbReference type="InterPro" id="IPR029069">
    <property type="entry name" value="HotDog_dom_sf"/>
</dbReference>
<dbReference type="SUPFAM" id="SSF54637">
    <property type="entry name" value="Thioesterase/thiol ester dehydrase-isomerase"/>
    <property type="match status" value="1"/>
</dbReference>
<sequence length="147" mass="16227">MCNFPRCCYIKTGAVSVENAEQSNWIHDANLAVRVVAMRRDTNAAGDVFGGWVASHMDLAANTAAEDRAGCKCATVAVDGLVFHRPMAVGDELNVYTRILRVGRTSMTIEVEAIRRVRRTAIRQKVTQGRFTFVALDQDGRPCPVDR</sequence>
<protein>
    <submittedName>
        <fullName evidence="5">Acyl-CoA thioesterase</fullName>
    </submittedName>
</protein>
<organism evidence="5 6">
    <name type="scientific">Acetobacter peroxydans</name>
    <dbReference type="NCBI Taxonomy" id="104098"/>
    <lineage>
        <taxon>Bacteria</taxon>
        <taxon>Pseudomonadati</taxon>
        <taxon>Pseudomonadota</taxon>
        <taxon>Alphaproteobacteria</taxon>
        <taxon>Acetobacterales</taxon>
        <taxon>Acetobacteraceae</taxon>
        <taxon>Acetobacter</taxon>
    </lineage>
</organism>
<dbReference type="GO" id="GO:0005829">
    <property type="term" value="C:cytosol"/>
    <property type="evidence" value="ECO:0007669"/>
    <property type="project" value="TreeGrafter"/>
</dbReference>
<evidence type="ECO:0000256" key="2">
    <source>
        <dbReference type="ARBA" id="ARBA00022801"/>
    </source>
</evidence>
<evidence type="ECO:0000256" key="1">
    <source>
        <dbReference type="ARBA" id="ARBA00010458"/>
    </source>
</evidence>
<dbReference type="CDD" id="cd03442">
    <property type="entry name" value="BFIT_BACH"/>
    <property type="match status" value="1"/>
</dbReference>
<gene>
    <name evidence="5" type="ORF">APE01nite_18630</name>
</gene>
<dbReference type="GO" id="GO:0052816">
    <property type="term" value="F:long-chain fatty acyl-CoA hydrolase activity"/>
    <property type="evidence" value="ECO:0007669"/>
    <property type="project" value="TreeGrafter"/>
</dbReference>
<dbReference type="GO" id="GO:0006637">
    <property type="term" value="P:acyl-CoA metabolic process"/>
    <property type="evidence" value="ECO:0007669"/>
    <property type="project" value="TreeGrafter"/>
</dbReference>
<feature type="domain" description="HotDog ACOT-type" evidence="4">
    <location>
        <begin position="27"/>
        <end position="139"/>
    </location>
</feature>
<keyword evidence="6" id="KW-1185">Reference proteome</keyword>
<dbReference type="InterPro" id="IPR006683">
    <property type="entry name" value="Thioestr_dom"/>
</dbReference>
<comment type="similarity">
    <text evidence="1">Belongs to the acyl coenzyme A hydrolase family.</text>
</comment>
<evidence type="ECO:0000256" key="3">
    <source>
        <dbReference type="PROSITE-ProRule" id="PRU01106"/>
    </source>
</evidence>
<keyword evidence="2 3" id="KW-0378">Hydrolase</keyword>
<dbReference type="InterPro" id="IPR033120">
    <property type="entry name" value="HOTDOG_ACOT"/>
</dbReference>
<dbReference type="InterPro" id="IPR040170">
    <property type="entry name" value="Cytosol_ACT"/>
</dbReference>
<evidence type="ECO:0000259" key="4">
    <source>
        <dbReference type="PROSITE" id="PS51770"/>
    </source>
</evidence>
<dbReference type="Gene3D" id="3.10.129.10">
    <property type="entry name" value="Hotdog Thioesterase"/>
    <property type="match status" value="1"/>
</dbReference>
<accession>A0A4Y3TUF7</accession>
<dbReference type="AlphaFoldDB" id="A0A4Y3TUF7"/>
<evidence type="ECO:0000313" key="6">
    <source>
        <dbReference type="Proteomes" id="UP000317730"/>
    </source>
</evidence>
<dbReference type="EMBL" id="BJMV01000009">
    <property type="protein sequence ID" value="GEB86066.1"/>
    <property type="molecule type" value="Genomic_DNA"/>
</dbReference>